<dbReference type="InterPro" id="IPR013022">
    <property type="entry name" value="Xyl_isomerase-like_TIM-brl"/>
</dbReference>
<dbReference type="Pfam" id="PF01261">
    <property type="entry name" value="AP_endonuc_2"/>
    <property type="match status" value="1"/>
</dbReference>
<protein>
    <submittedName>
        <fullName evidence="2">Xylose isomerase domain protein TIM barrel</fullName>
    </submittedName>
</protein>
<dbReference type="Gene3D" id="3.20.20.150">
    <property type="entry name" value="Divalent-metal-dependent TIM barrel enzymes"/>
    <property type="match status" value="1"/>
</dbReference>
<dbReference type="EMBL" id="CP000667">
    <property type="protein sequence ID" value="ABP53605.1"/>
    <property type="molecule type" value="Genomic_DNA"/>
</dbReference>
<dbReference type="PANTHER" id="PTHR12110:SF41">
    <property type="entry name" value="INOSOSE DEHYDRATASE"/>
    <property type="match status" value="1"/>
</dbReference>
<dbReference type="AlphaFoldDB" id="A4X405"/>
<gene>
    <name evidence="2" type="ordered locus">Strop_1134</name>
</gene>
<keyword evidence="2" id="KW-0413">Isomerase</keyword>
<dbReference type="InterPro" id="IPR050312">
    <property type="entry name" value="IolE/XylAMocC-like"/>
</dbReference>
<sequence length="389" mass="42497">MPSGTAFAPDASTCGRGWRLTRVRRRTGRSAFSSRQHRLLDTLICSWRIARCWRCRLTRVFTPALTKQGERLSPWPCGRGYRVAGYWRREVSRPYLLLKEKTAVDKMPASRLVLNPDELNSDPVPGMDLAVKLGIGQLEIRSAEGANAVTLPDDRVRYLRTLAEERGLKVAALASPLWKWCRPEATPERVDTFGFPTQVPPEARLGWIERAIEAAVILGAPVVRVFSHLRVEPELTEQLLGDLLLAKALDLANSAGVRLLLENEPVCTVAHAESLLEVLDRYHGQGLGLWLDVANLHEVGQATGEVVSSLAPYVGYVHVKDYRPAADGGGRVFCPAGEGVVPYGQVLPLLHAAQPGLPYALETHVRDTPADALTSGAAFLRSAVTGGVA</sequence>
<dbReference type="PANTHER" id="PTHR12110">
    <property type="entry name" value="HYDROXYPYRUVATE ISOMERASE"/>
    <property type="match status" value="1"/>
</dbReference>
<name>A4X405_SALTO</name>
<evidence type="ECO:0000313" key="3">
    <source>
        <dbReference type="Proteomes" id="UP000000235"/>
    </source>
</evidence>
<dbReference type="SUPFAM" id="SSF51658">
    <property type="entry name" value="Xylose isomerase-like"/>
    <property type="match status" value="1"/>
</dbReference>
<feature type="domain" description="Xylose isomerase-like TIM barrel" evidence="1">
    <location>
        <begin position="128"/>
        <end position="382"/>
    </location>
</feature>
<proteinExistence type="predicted"/>
<keyword evidence="3" id="KW-1185">Reference proteome</keyword>
<reference evidence="3" key="1">
    <citation type="journal article" date="2007" name="Proc. Natl. Acad. Sci. U.S.A.">
        <title>Genome sequencing reveals complex secondary metabolome in the marine actinomycete Salinispora tropica.</title>
        <authorList>
            <person name="Udwary D.W."/>
            <person name="Zeigler L."/>
            <person name="Asolkar R.N."/>
            <person name="Singan V."/>
            <person name="Lapidus A."/>
            <person name="Fenical W."/>
            <person name="Jensen P.R."/>
            <person name="Moore B.S."/>
        </authorList>
    </citation>
    <scope>NUCLEOTIDE SEQUENCE [LARGE SCALE GENOMIC DNA]</scope>
    <source>
        <strain evidence="3">ATCC BAA-916 / DSM 44818 / CNB-440</strain>
    </source>
</reference>
<dbReference type="STRING" id="369723.Strop_1134"/>
<dbReference type="Proteomes" id="UP000000235">
    <property type="component" value="Chromosome"/>
</dbReference>
<dbReference type="HOGENOM" id="CLU_709584_0_0_11"/>
<evidence type="ECO:0000259" key="1">
    <source>
        <dbReference type="Pfam" id="PF01261"/>
    </source>
</evidence>
<evidence type="ECO:0000313" key="2">
    <source>
        <dbReference type="EMBL" id="ABP53605.1"/>
    </source>
</evidence>
<dbReference type="GO" id="GO:0016853">
    <property type="term" value="F:isomerase activity"/>
    <property type="evidence" value="ECO:0007669"/>
    <property type="project" value="UniProtKB-KW"/>
</dbReference>
<dbReference type="InterPro" id="IPR036237">
    <property type="entry name" value="Xyl_isomerase-like_sf"/>
</dbReference>
<dbReference type="eggNOG" id="COG1082">
    <property type="taxonomic scope" value="Bacteria"/>
</dbReference>
<organism evidence="2 3">
    <name type="scientific">Salinispora tropica (strain ATCC BAA-916 / DSM 44818 / JCM 13857 / NBRC 105044 / CNB-440)</name>
    <dbReference type="NCBI Taxonomy" id="369723"/>
    <lineage>
        <taxon>Bacteria</taxon>
        <taxon>Bacillati</taxon>
        <taxon>Actinomycetota</taxon>
        <taxon>Actinomycetes</taxon>
        <taxon>Micromonosporales</taxon>
        <taxon>Micromonosporaceae</taxon>
        <taxon>Salinispora</taxon>
    </lineage>
</organism>
<accession>A4X405</accession>
<dbReference type="KEGG" id="stp:Strop_1134"/>